<dbReference type="AlphaFoldDB" id="A0A423U086"/>
<dbReference type="Gene3D" id="3.40.190.10">
    <property type="entry name" value="Periplasmic binding protein-like II"/>
    <property type="match status" value="1"/>
</dbReference>
<keyword evidence="3 8" id="KW-0812">Transmembrane</keyword>
<organism evidence="9 10">
    <name type="scientific">Penaeus vannamei</name>
    <name type="common">Whiteleg shrimp</name>
    <name type="synonym">Litopenaeus vannamei</name>
    <dbReference type="NCBI Taxonomy" id="6689"/>
    <lineage>
        <taxon>Eukaryota</taxon>
        <taxon>Metazoa</taxon>
        <taxon>Ecdysozoa</taxon>
        <taxon>Arthropoda</taxon>
        <taxon>Crustacea</taxon>
        <taxon>Multicrustacea</taxon>
        <taxon>Malacostraca</taxon>
        <taxon>Eumalacostraca</taxon>
        <taxon>Eucarida</taxon>
        <taxon>Decapoda</taxon>
        <taxon>Dendrobranchiata</taxon>
        <taxon>Penaeoidea</taxon>
        <taxon>Penaeidae</taxon>
        <taxon>Penaeus</taxon>
    </lineage>
</organism>
<dbReference type="Proteomes" id="UP000283509">
    <property type="component" value="Unassembled WGS sequence"/>
</dbReference>
<feature type="transmembrane region" description="Helical" evidence="8">
    <location>
        <begin position="280"/>
        <end position="306"/>
    </location>
</feature>
<keyword evidence="7" id="KW-0325">Glycoprotein</keyword>
<keyword evidence="5 8" id="KW-0472">Membrane</keyword>
<dbReference type="InterPro" id="IPR052192">
    <property type="entry name" value="Insect_Ionotropic_Sensory_Rcpt"/>
</dbReference>
<dbReference type="PANTHER" id="PTHR42643:SF24">
    <property type="entry name" value="IONOTROPIC RECEPTOR 60A"/>
    <property type="match status" value="1"/>
</dbReference>
<evidence type="ECO:0000256" key="2">
    <source>
        <dbReference type="ARBA" id="ARBA00022475"/>
    </source>
</evidence>
<keyword evidence="4 8" id="KW-1133">Transmembrane helix</keyword>
<gene>
    <name evidence="9" type="ORF">C7M84_024734</name>
</gene>
<reference evidence="9 10" key="1">
    <citation type="submission" date="2018-04" db="EMBL/GenBank/DDBJ databases">
        <authorList>
            <person name="Zhang X."/>
            <person name="Yuan J."/>
            <person name="Li F."/>
            <person name="Xiang J."/>
        </authorList>
    </citation>
    <scope>NUCLEOTIDE SEQUENCE [LARGE SCALE GENOMIC DNA]</scope>
    <source>
        <tissue evidence="9">Muscle</tissue>
    </source>
</reference>
<keyword evidence="10" id="KW-1185">Reference proteome</keyword>
<sequence length="325" mass="36757">MRLSRRRSHLSEVLVGVMGGTRMPWMLNSPPRPWSSSAVLMLSLSDECHAAAILQTRLLQQTPSVAVMCLERPRDPRAPQRPLSFHVFTWQPFLSAAKLVPLGRWSAAAFPDWTALFPDRFVSLRGATLHVASDDGDMPFFFRKPDGTFDGTSKRMMDALGEWMDFSFTLTPQNTHPWRYATPKPKSDQRESLTQSARNLTLTARNINPLVLAEKWGEKVNGTWVGMLGDVWRGDKDLAINYFSVTLERVEDFDYSVSHYNEGFGFSIMIPPPLPRWLNLIYPFSLLVWAAVGGSLLVTAATLYALSYARQHLSPFQSFIFTVQV</sequence>
<evidence type="ECO:0000256" key="8">
    <source>
        <dbReference type="SAM" id="Phobius"/>
    </source>
</evidence>
<evidence type="ECO:0000256" key="3">
    <source>
        <dbReference type="ARBA" id="ARBA00022692"/>
    </source>
</evidence>
<evidence type="ECO:0000313" key="10">
    <source>
        <dbReference type="Proteomes" id="UP000283509"/>
    </source>
</evidence>
<accession>A0A423U086</accession>
<dbReference type="SUPFAM" id="SSF53850">
    <property type="entry name" value="Periplasmic binding protein-like II"/>
    <property type="match status" value="2"/>
</dbReference>
<dbReference type="PANTHER" id="PTHR42643">
    <property type="entry name" value="IONOTROPIC RECEPTOR 20A-RELATED"/>
    <property type="match status" value="1"/>
</dbReference>
<protein>
    <submittedName>
        <fullName evidence="9">Variant Ionotropic Glutamate Receptor</fullName>
    </submittedName>
</protein>
<name>A0A423U086_PENVA</name>
<evidence type="ECO:0000313" key="9">
    <source>
        <dbReference type="EMBL" id="ROT82112.1"/>
    </source>
</evidence>
<evidence type="ECO:0000256" key="7">
    <source>
        <dbReference type="ARBA" id="ARBA00023180"/>
    </source>
</evidence>
<dbReference type="OrthoDB" id="6375714at2759"/>
<keyword evidence="2" id="KW-1003">Cell membrane</keyword>
<evidence type="ECO:0000256" key="6">
    <source>
        <dbReference type="ARBA" id="ARBA00023170"/>
    </source>
</evidence>
<evidence type="ECO:0000256" key="1">
    <source>
        <dbReference type="ARBA" id="ARBA00004651"/>
    </source>
</evidence>
<evidence type="ECO:0000256" key="5">
    <source>
        <dbReference type="ARBA" id="ARBA00023136"/>
    </source>
</evidence>
<proteinExistence type="predicted"/>
<dbReference type="GO" id="GO:0005886">
    <property type="term" value="C:plasma membrane"/>
    <property type="evidence" value="ECO:0007669"/>
    <property type="project" value="UniProtKB-SubCell"/>
</dbReference>
<keyword evidence="6 9" id="KW-0675">Receptor</keyword>
<comment type="caution">
    <text evidence="9">The sequence shown here is derived from an EMBL/GenBank/DDBJ whole genome shotgun (WGS) entry which is preliminary data.</text>
</comment>
<evidence type="ECO:0000256" key="4">
    <source>
        <dbReference type="ARBA" id="ARBA00022989"/>
    </source>
</evidence>
<reference evidence="9 10" key="2">
    <citation type="submission" date="2019-01" db="EMBL/GenBank/DDBJ databases">
        <title>The decoding of complex shrimp genome reveals the adaptation for benthos swimmer, frequently molting mechanism and breeding impact on genome.</title>
        <authorList>
            <person name="Sun Y."/>
            <person name="Gao Y."/>
            <person name="Yu Y."/>
        </authorList>
    </citation>
    <scope>NUCLEOTIDE SEQUENCE [LARGE SCALE GENOMIC DNA]</scope>
    <source>
        <tissue evidence="9">Muscle</tissue>
    </source>
</reference>
<comment type="subcellular location">
    <subcellularLocation>
        <location evidence="1">Cell membrane</location>
        <topology evidence="1">Multi-pass membrane protein</topology>
    </subcellularLocation>
</comment>
<dbReference type="EMBL" id="QCYY01000883">
    <property type="protein sequence ID" value="ROT82112.1"/>
    <property type="molecule type" value="Genomic_DNA"/>
</dbReference>